<comment type="caution">
    <text evidence="2">The sequence shown here is derived from an EMBL/GenBank/DDBJ whole genome shotgun (WGS) entry which is preliminary data.</text>
</comment>
<sequence length="132" mass="13576">MMKSASTASRSSAVHMAVAFIAMGGWAAFANSAHPMPGPLIAGVVQGTLSALITLFLKRMIEALSARYPGSVGTWLPPLVAVLSSLALLSSVHWLAGTPEIVRTMAVPLSVTAVYATVYNLALRRVAAGGVG</sequence>
<dbReference type="PATRIC" id="fig|405444.3.peg.2102"/>
<evidence type="ECO:0000313" key="2">
    <source>
        <dbReference type="EMBL" id="KRG62770.1"/>
    </source>
</evidence>
<dbReference type="Proteomes" id="UP000050864">
    <property type="component" value="Unassembled WGS sequence"/>
</dbReference>
<proteinExistence type="predicted"/>
<keyword evidence="1" id="KW-0812">Transmembrane</keyword>
<dbReference type="AlphaFoldDB" id="A0A0R0C840"/>
<accession>A0A0R0C840</accession>
<feature type="transmembrane region" description="Helical" evidence="1">
    <location>
        <begin position="78"/>
        <end position="96"/>
    </location>
</feature>
<evidence type="ECO:0000313" key="3">
    <source>
        <dbReference type="Proteomes" id="UP000050864"/>
    </source>
</evidence>
<protein>
    <submittedName>
        <fullName evidence="2">Membrane protein</fullName>
    </submittedName>
</protein>
<reference evidence="2 3" key="1">
    <citation type="submission" date="2015-05" db="EMBL/GenBank/DDBJ databases">
        <title>Genome sequencing and analysis of members of genus Stenotrophomonas.</title>
        <authorList>
            <person name="Patil P.P."/>
            <person name="Midha S."/>
            <person name="Patil P.B."/>
        </authorList>
    </citation>
    <scope>NUCLEOTIDE SEQUENCE [LARGE SCALE GENOMIC DNA]</scope>
    <source>
        <strain evidence="2 3">DSM 18929</strain>
    </source>
</reference>
<dbReference type="EMBL" id="LDJI01000028">
    <property type="protein sequence ID" value="KRG62770.1"/>
    <property type="molecule type" value="Genomic_DNA"/>
</dbReference>
<keyword evidence="3" id="KW-1185">Reference proteome</keyword>
<name>A0A0R0C840_9GAMM</name>
<keyword evidence="1" id="KW-0472">Membrane</keyword>
<evidence type="ECO:0000256" key="1">
    <source>
        <dbReference type="SAM" id="Phobius"/>
    </source>
</evidence>
<gene>
    <name evidence="2" type="ORF">ABB26_14975</name>
</gene>
<feature type="transmembrane region" description="Helical" evidence="1">
    <location>
        <begin position="102"/>
        <end position="122"/>
    </location>
</feature>
<keyword evidence="1" id="KW-1133">Transmembrane helix</keyword>
<dbReference type="STRING" id="405444.ABB26_14975"/>
<feature type="transmembrane region" description="Helical" evidence="1">
    <location>
        <begin position="40"/>
        <end position="57"/>
    </location>
</feature>
<organism evidence="2 3">
    <name type="scientific">Stenotrophomonas humi</name>
    <dbReference type="NCBI Taxonomy" id="405444"/>
    <lineage>
        <taxon>Bacteria</taxon>
        <taxon>Pseudomonadati</taxon>
        <taxon>Pseudomonadota</taxon>
        <taxon>Gammaproteobacteria</taxon>
        <taxon>Lysobacterales</taxon>
        <taxon>Lysobacteraceae</taxon>
        <taxon>Stenotrophomonas</taxon>
    </lineage>
</organism>